<keyword evidence="2" id="KW-1185">Reference proteome</keyword>
<dbReference type="AlphaFoldDB" id="A0A238F1B6"/>
<accession>A0A238F1B6</accession>
<sequence length="116" mass="12820">MSSPTTLYALLTPSQAAQTYLSGVTSSSLQPPLERLWTKHGLLSRLGRTTDAERVEAWVIVALPLLQGMQDKVRKQEGEGEYGIVEAFEWLACAVVWRAIGWDAGTGEWDLGELEE</sequence>
<proteinExistence type="predicted"/>
<dbReference type="Proteomes" id="UP000198372">
    <property type="component" value="Unassembled WGS sequence"/>
</dbReference>
<gene>
    <name evidence="1" type="ORF">BQ2448_53</name>
</gene>
<evidence type="ECO:0000313" key="1">
    <source>
        <dbReference type="EMBL" id="SCV67932.1"/>
    </source>
</evidence>
<evidence type="ECO:0000313" key="2">
    <source>
        <dbReference type="Proteomes" id="UP000198372"/>
    </source>
</evidence>
<protein>
    <submittedName>
        <fullName evidence="1">BQ2448_53 protein</fullName>
    </submittedName>
</protein>
<reference evidence="2" key="1">
    <citation type="submission" date="2016-09" db="EMBL/GenBank/DDBJ databases">
        <authorList>
            <person name="Jeantristanb JTB J.-T."/>
            <person name="Ricardo R."/>
        </authorList>
    </citation>
    <scope>NUCLEOTIDE SEQUENCE [LARGE SCALE GENOMIC DNA]</scope>
</reference>
<dbReference type="EMBL" id="FMSP01000003">
    <property type="protein sequence ID" value="SCV67932.1"/>
    <property type="molecule type" value="Genomic_DNA"/>
</dbReference>
<name>A0A238F1B6_9BASI</name>
<organism evidence="1 2">
    <name type="scientific">Microbotryum intermedium</name>
    <dbReference type="NCBI Taxonomy" id="269621"/>
    <lineage>
        <taxon>Eukaryota</taxon>
        <taxon>Fungi</taxon>
        <taxon>Dikarya</taxon>
        <taxon>Basidiomycota</taxon>
        <taxon>Pucciniomycotina</taxon>
        <taxon>Microbotryomycetes</taxon>
        <taxon>Microbotryales</taxon>
        <taxon>Microbotryaceae</taxon>
        <taxon>Microbotryum</taxon>
    </lineage>
</organism>